<dbReference type="InterPro" id="IPR000477">
    <property type="entry name" value="RT_dom"/>
</dbReference>
<organism evidence="3 4">
    <name type="scientific">Platanthera zijinensis</name>
    <dbReference type="NCBI Taxonomy" id="2320716"/>
    <lineage>
        <taxon>Eukaryota</taxon>
        <taxon>Viridiplantae</taxon>
        <taxon>Streptophyta</taxon>
        <taxon>Embryophyta</taxon>
        <taxon>Tracheophyta</taxon>
        <taxon>Spermatophyta</taxon>
        <taxon>Magnoliopsida</taxon>
        <taxon>Liliopsida</taxon>
        <taxon>Asparagales</taxon>
        <taxon>Orchidaceae</taxon>
        <taxon>Orchidoideae</taxon>
        <taxon>Orchideae</taxon>
        <taxon>Orchidinae</taxon>
        <taxon>Platanthera</taxon>
    </lineage>
</organism>
<evidence type="ECO:0000259" key="1">
    <source>
        <dbReference type="PROSITE" id="PS50878"/>
    </source>
</evidence>
<dbReference type="SUPFAM" id="SSF56672">
    <property type="entry name" value="DNA/RNA polymerases"/>
    <property type="match status" value="1"/>
</dbReference>
<dbReference type="GO" id="GO:0003676">
    <property type="term" value="F:nucleic acid binding"/>
    <property type="evidence" value="ECO:0007669"/>
    <property type="project" value="InterPro"/>
</dbReference>
<proteinExistence type="predicted"/>
<dbReference type="InterPro" id="IPR012337">
    <property type="entry name" value="RNaseH-like_sf"/>
</dbReference>
<dbReference type="Pfam" id="PF13456">
    <property type="entry name" value="RVT_3"/>
    <property type="match status" value="1"/>
</dbReference>
<dbReference type="Proteomes" id="UP001418222">
    <property type="component" value="Unassembled WGS sequence"/>
</dbReference>
<comment type="caution">
    <text evidence="3">The sequence shown here is derived from an EMBL/GenBank/DDBJ whole genome shotgun (WGS) entry which is preliminary data.</text>
</comment>
<dbReference type="Pfam" id="PF00078">
    <property type="entry name" value="RVT_1"/>
    <property type="match status" value="1"/>
</dbReference>
<dbReference type="Gene3D" id="3.30.420.10">
    <property type="entry name" value="Ribonuclease H-like superfamily/Ribonuclease H"/>
    <property type="match status" value="1"/>
</dbReference>
<dbReference type="Pfam" id="PF17919">
    <property type="entry name" value="RT_RNaseH_2"/>
    <property type="match status" value="1"/>
</dbReference>
<dbReference type="InterPro" id="IPR043502">
    <property type="entry name" value="DNA/RNA_pol_sf"/>
</dbReference>
<dbReference type="Gene3D" id="1.10.340.70">
    <property type="match status" value="1"/>
</dbReference>
<dbReference type="InterPro" id="IPR036397">
    <property type="entry name" value="RNaseH_sf"/>
</dbReference>
<reference evidence="3 4" key="1">
    <citation type="journal article" date="2022" name="Nat. Plants">
        <title>Genomes of leafy and leafless Platanthera orchids illuminate the evolution of mycoheterotrophy.</title>
        <authorList>
            <person name="Li M.H."/>
            <person name="Liu K.W."/>
            <person name="Li Z."/>
            <person name="Lu H.C."/>
            <person name="Ye Q.L."/>
            <person name="Zhang D."/>
            <person name="Wang J.Y."/>
            <person name="Li Y.F."/>
            <person name="Zhong Z.M."/>
            <person name="Liu X."/>
            <person name="Yu X."/>
            <person name="Liu D.K."/>
            <person name="Tu X.D."/>
            <person name="Liu B."/>
            <person name="Hao Y."/>
            <person name="Liao X.Y."/>
            <person name="Jiang Y.T."/>
            <person name="Sun W.H."/>
            <person name="Chen J."/>
            <person name="Chen Y.Q."/>
            <person name="Ai Y."/>
            <person name="Zhai J.W."/>
            <person name="Wu S.S."/>
            <person name="Zhou Z."/>
            <person name="Hsiao Y.Y."/>
            <person name="Wu W.L."/>
            <person name="Chen Y.Y."/>
            <person name="Lin Y.F."/>
            <person name="Hsu J.L."/>
            <person name="Li C.Y."/>
            <person name="Wang Z.W."/>
            <person name="Zhao X."/>
            <person name="Zhong W.Y."/>
            <person name="Ma X.K."/>
            <person name="Ma L."/>
            <person name="Huang J."/>
            <person name="Chen G.Z."/>
            <person name="Huang M.Z."/>
            <person name="Huang L."/>
            <person name="Peng D.H."/>
            <person name="Luo Y.B."/>
            <person name="Zou S.Q."/>
            <person name="Chen S.P."/>
            <person name="Lan S."/>
            <person name="Tsai W.C."/>
            <person name="Van de Peer Y."/>
            <person name="Liu Z.J."/>
        </authorList>
    </citation>
    <scope>NUCLEOTIDE SEQUENCE [LARGE SCALE GENOMIC DNA]</scope>
    <source>
        <strain evidence="3">Lor287</strain>
    </source>
</reference>
<sequence>MDHVFKEQKSRNLEVYVDDLLIKSRSLPQHLIDLAETFSTLRRRKIKLNPLKCVFGASKGKFLGHLLTPEGLAPNPDKVKAILGMTPPRSPKEVQQLGGRLAGLGRFISRVGDKSAPFFKTLRGASKFQWTEECSLAFEQLKKQLTSTPLLQSPRAGEALFLYLGVGPEAVSSVLVREESRRQFPVYYVSHILKDAEARYPILEKLALALVMSARRTPLAKWAIELSEFEISYVPRTAIKAQVLADFMIDTTESSSDQAAGSPLSWTIYVDGASGRNSSGAGVVLINPNGVKLEQAIKFYFPVTNNQAEYEALLAGLRLARELGIDHVHIKTDSLVMASQVLGNFETREPVLKRYLMLVKVEVGRFKSFTIEHIPRTENEEADVLAKYGLSSGGTTSELFRPAVEEEGLMQIDQCPSWMDPLILYLSTGNLHQSVKDKKKFRLKAAHYYLISDILYRKTFLSTMARCVSESEVPTILREVHSGECGSHSGARTLERRILRQGYFWPTMKKDSEAYARKCVQCQKFAPLQHQAAQSLRLITTPWPFAVWGMDLIGPFPMASGAAAFYYSYDRLLQ</sequence>
<dbReference type="PANTHER" id="PTHR48475:SF2">
    <property type="entry name" value="RIBONUCLEASE H"/>
    <property type="match status" value="1"/>
</dbReference>
<dbReference type="InterPro" id="IPR002156">
    <property type="entry name" value="RNaseH_domain"/>
</dbReference>
<feature type="domain" description="Reverse transcriptase" evidence="1">
    <location>
        <begin position="1"/>
        <end position="67"/>
    </location>
</feature>
<gene>
    <name evidence="3" type="ORF">KSP39_PZI023488</name>
</gene>
<evidence type="ECO:0000259" key="2">
    <source>
        <dbReference type="PROSITE" id="PS50879"/>
    </source>
</evidence>
<dbReference type="SUPFAM" id="SSF53098">
    <property type="entry name" value="Ribonuclease H-like"/>
    <property type="match status" value="1"/>
</dbReference>
<feature type="domain" description="RNase H type-1" evidence="2">
    <location>
        <begin position="262"/>
        <end position="391"/>
    </location>
</feature>
<evidence type="ECO:0000313" key="3">
    <source>
        <dbReference type="EMBL" id="KAK8914354.1"/>
    </source>
</evidence>
<dbReference type="GO" id="GO:0004523">
    <property type="term" value="F:RNA-DNA hybrid ribonuclease activity"/>
    <property type="evidence" value="ECO:0007669"/>
    <property type="project" value="InterPro"/>
</dbReference>
<keyword evidence="4" id="KW-1185">Reference proteome</keyword>
<dbReference type="Pfam" id="PF17921">
    <property type="entry name" value="Integrase_H2C2"/>
    <property type="match status" value="1"/>
</dbReference>
<evidence type="ECO:0000313" key="4">
    <source>
        <dbReference type="Proteomes" id="UP001418222"/>
    </source>
</evidence>
<dbReference type="CDD" id="cd09279">
    <property type="entry name" value="RNase_HI_like"/>
    <property type="match status" value="1"/>
</dbReference>
<accession>A0AAP0ATT1</accession>
<dbReference type="PANTHER" id="PTHR48475">
    <property type="entry name" value="RIBONUCLEASE H"/>
    <property type="match status" value="1"/>
</dbReference>
<dbReference type="EMBL" id="JBBWWQ010000021">
    <property type="protein sequence ID" value="KAK8914354.1"/>
    <property type="molecule type" value="Genomic_DNA"/>
</dbReference>
<dbReference type="PROSITE" id="PS50878">
    <property type="entry name" value="RT_POL"/>
    <property type="match status" value="1"/>
</dbReference>
<dbReference type="InterPro" id="IPR041577">
    <property type="entry name" value="RT_RNaseH_2"/>
</dbReference>
<dbReference type="InterPro" id="IPR043128">
    <property type="entry name" value="Rev_trsase/Diguanyl_cyclase"/>
</dbReference>
<protein>
    <submittedName>
        <fullName evidence="3">Uncharacterized protein</fullName>
    </submittedName>
</protein>
<dbReference type="InterPro" id="IPR041588">
    <property type="entry name" value="Integrase_H2C2"/>
</dbReference>
<dbReference type="AlphaFoldDB" id="A0AAP0ATT1"/>
<name>A0AAP0ATT1_9ASPA</name>
<dbReference type="PROSITE" id="PS50879">
    <property type="entry name" value="RNASE_H_1"/>
    <property type="match status" value="1"/>
</dbReference>
<dbReference type="Gene3D" id="3.30.70.270">
    <property type="match status" value="2"/>
</dbReference>